<dbReference type="Pfam" id="PF00314">
    <property type="entry name" value="Thaumatin"/>
    <property type="match status" value="1"/>
</dbReference>
<reference evidence="4 5" key="1">
    <citation type="journal article" date="2024" name="Plant Biotechnol. J.">
        <title>Dendrobium thyrsiflorum genome and its molecular insights into genes involved in important horticultural traits.</title>
        <authorList>
            <person name="Chen B."/>
            <person name="Wang J.Y."/>
            <person name="Zheng P.J."/>
            <person name="Li K.L."/>
            <person name="Liang Y.M."/>
            <person name="Chen X.F."/>
            <person name="Zhang C."/>
            <person name="Zhao X."/>
            <person name="He X."/>
            <person name="Zhang G.Q."/>
            <person name="Liu Z.J."/>
            <person name="Xu Q."/>
        </authorList>
    </citation>
    <scope>NUCLEOTIDE SEQUENCE [LARGE SCALE GENOMIC DNA]</scope>
    <source>
        <strain evidence="4">GZMU011</strain>
    </source>
</reference>
<organism evidence="4 5">
    <name type="scientific">Dendrobium thyrsiflorum</name>
    <name type="common">Pinecone-like raceme dendrobium</name>
    <name type="synonym">Orchid</name>
    <dbReference type="NCBI Taxonomy" id="117978"/>
    <lineage>
        <taxon>Eukaryota</taxon>
        <taxon>Viridiplantae</taxon>
        <taxon>Streptophyta</taxon>
        <taxon>Embryophyta</taxon>
        <taxon>Tracheophyta</taxon>
        <taxon>Spermatophyta</taxon>
        <taxon>Magnoliopsida</taxon>
        <taxon>Liliopsida</taxon>
        <taxon>Asparagales</taxon>
        <taxon>Orchidaceae</taxon>
        <taxon>Epidendroideae</taxon>
        <taxon>Malaxideae</taxon>
        <taxon>Dendrobiinae</taxon>
        <taxon>Dendrobium</taxon>
    </lineage>
</organism>
<dbReference type="Proteomes" id="UP001552299">
    <property type="component" value="Unassembled WGS sequence"/>
</dbReference>
<accession>A0ABD0V0G8</accession>
<feature type="disulfide bond" evidence="3">
    <location>
        <begin position="156"/>
        <end position="229"/>
    </location>
</feature>
<feature type="disulfide bond" evidence="3">
    <location>
        <begin position="161"/>
        <end position="212"/>
    </location>
</feature>
<keyword evidence="5" id="KW-1185">Reference proteome</keyword>
<feature type="disulfide bond" evidence="3">
    <location>
        <begin position="183"/>
        <end position="192"/>
    </location>
</feature>
<feature type="disulfide bond" evidence="3">
    <location>
        <begin position="48"/>
        <end position="240"/>
    </location>
</feature>
<feature type="disulfide bond" evidence="3">
    <location>
        <begin position="90"/>
        <end position="100"/>
    </location>
</feature>
<dbReference type="PROSITE" id="PS51367">
    <property type="entry name" value="THAUMATIN_2"/>
    <property type="match status" value="1"/>
</dbReference>
<dbReference type="EMBL" id="JANQDX010000011">
    <property type="protein sequence ID" value="KAL0915808.1"/>
    <property type="molecule type" value="Genomic_DNA"/>
</dbReference>
<dbReference type="AlphaFoldDB" id="A0ABD0V0G8"/>
<evidence type="ECO:0000256" key="1">
    <source>
        <dbReference type="ARBA" id="ARBA00010607"/>
    </source>
</evidence>
<comment type="similarity">
    <text evidence="1">Belongs to the thaumatin family.</text>
</comment>
<dbReference type="PANTHER" id="PTHR31048">
    <property type="entry name" value="OS03G0233200 PROTEIN"/>
    <property type="match status" value="1"/>
</dbReference>
<dbReference type="PIRSF" id="PIRSF002703">
    <property type="entry name" value="Thaumatin"/>
    <property type="match status" value="1"/>
</dbReference>
<keyword evidence="2 3" id="KW-1015">Disulfide bond</keyword>
<evidence type="ECO:0008006" key="6">
    <source>
        <dbReference type="Google" id="ProtNLM"/>
    </source>
</evidence>
<evidence type="ECO:0000256" key="2">
    <source>
        <dbReference type="ARBA" id="ARBA00023157"/>
    </source>
</evidence>
<sequence length="241" mass="25835">MKKKKEAIIKFLLLPPKPFMFSSSLLLFLPLLLCSFINATTFTLINNCSYTIWPAAIPGGGGRELTPGSSWSLVRAATASNGRFWARTNCSFDSSGKGSCLTGGCGGILNCTADGSPPATLVEYSLYQYGNNDFYDISLVDGFNVPVQIRPNTGDCITLRCAADVAGECPAELKVAGGCDGACEVFKTNEYCCNSGSTCLPTKYSRFFKNHCPQAYSYPEDDPTSTFTCSSGGDYTVTFCP</sequence>
<dbReference type="SUPFAM" id="SSF49870">
    <property type="entry name" value="Osmotin, thaumatin-like protein"/>
    <property type="match status" value="1"/>
</dbReference>
<name>A0ABD0V0G8_DENTH</name>
<dbReference type="SMART" id="SM00205">
    <property type="entry name" value="THN"/>
    <property type="match status" value="1"/>
</dbReference>
<feature type="disulfide bond" evidence="3">
    <location>
        <begin position="193"/>
        <end position="199"/>
    </location>
</feature>
<dbReference type="PRINTS" id="PR00347">
    <property type="entry name" value="THAUMATIN"/>
</dbReference>
<gene>
    <name evidence="4" type="ORF">M5K25_013267</name>
</gene>
<protein>
    <recommendedName>
        <fullName evidence="6">Thaumatin-like protein</fullName>
    </recommendedName>
</protein>
<feature type="disulfide bond" evidence="3">
    <location>
        <begin position="105"/>
        <end position="111"/>
    </location>
</feature>
<evidence type="ECO:0000313" key="5">
    <source>
        <dbReference type="Proteomes" id="UP001552299"/>
    </source>
</evidence>
<dbReference type="InterPro" id="IPR001938">
    <property type="entry name" value="Thaumatin"/>
</dbReference>
<dbReference type="Gene3D" id="2.60.110.10">
    <property type="entry name" value="Thaumatin"/>
    <property type="match status" value="1"/>
</dbReference>
<comment type="caution">
    <text evidence="4">The sequence shown here is derived from an EMBL/GenBank/DDBJ whole genome shotgun (WGS) entry which is preliminary data.</text>
</comment>
<evidence type="ECO:0000256" key="3">
    <source>
        <dbReference type="PIRSR" id="PIRSR002703-1"/>
    </source>
</evidence>
<dbReference type="FunFam" id="2.60.110.10:FF:000003">
    <property type="entry name" value="Thaumatin I"/>
    <property type="match status" value="1"/>
</dbReference>
<dbReference type="InterPro" id="IPR037176">
    <property type="entry name" value="Osmotin/thaumatin-like_sf"/>
</dbReference>
<proteinExistence type="inferred from homology"/>
<feature type="disulfide bond" evidence="3">
    <location>
        <begin position="169"/>
        <end position="179"/>
    </location>
</feature>
<evidence type="ECO:0000313" key="4">
    <source>
        <dbReference type="EMBL" id="KAL0915808.1"/>
    </source>
</evidence>